<dbReference type="InterPro" id="IPR045738">
    <property type="entry name" value="DUF6088"/>
</dbReference>
<gene>
    <name evidence="1" type="ORF">IBG28_17480</name>
</gene>
<reference evidence="1 2" key="1">
    <citation type="submission" date="2020-09" db="EMBL/GenBank/DDBJ databases">
        <title>Complete genome sequence of an Arctic sea ice bacterium Marinomonas arctica BSI20414.</title>
        <authorList>
            <person name="Liao L."/>
            <person name="Chen B."/>
        </authorList>
    </citation>
    <scope>NUCLEOTIDE SEQUENCE [LARGE SCALE GENOMIC DNA]</scope>
    <source>
        <strain evidence="1 2">BSI20414</strain>
    </source>
</reference>
<evidence type="ECO:0008006" key="3">
    <source>
        <dbReference type="Google" id="ProtNLM"/>
    </source>
</evidence>
<name>A0A7H1J4M0_9GAMM</name>
<dbReference type="OrthoDB" id="573467at2"/>
<evidence type="ECO:0000313" key="2">
    <source>
        <dbReference type="Proteomes" id="UP000516370"/>
    </source>
</evidence>
<keyword evidence="2" id="KW-1185">Reference proteome</keyword>
<dbReference type="EMBL" id="CP061081">
    <property type="protein sequence ID" value="QNT05436.1"/>
    <property type="molecule type" value="Genomic_DNA"/>
</dbReference>
<dbReference type="RefSeq" id="WP_111609062.1">
    <property type="nucleotide sequence ID" value="NZ_BMLJ01000013.1"/>
</dbReference>
<sequence length="136" mass="15515">MAVKTLKSKVSYRIKRSKSDVFTPRDFFDLSDRDQIGRALRALVAEQRLVRFGQGLYAKAKASKYTDKVLPVRPLTDLAVEALQKLNVKVVDSKEQTQYNQNQTTQVPTGRVIAVQGRVTRRMSLNGTTIKYQRVR</sequence>
<accession>A0A7H1J4M0</accession>
<evidence type="ECO:0000313" key="1">
    <source>
        <dbReference type="EMBL" id="QNT05436.1"/>
    </source>
</evidence>
<organism evidence="1 2">
    <name type="scientific">Marinomonas arctica</name>
    <dbReference type="NCBI Taxonomy" id="383750"/>
    <lineage>
        <taxon>Bacteria</taxon>
        <taxon>Pseudomonadati</taxon>
        <taxon>Pseudomonadota</taxon>
        <taxon>Gammaproteobacteria</taxon>
        <taxon>Oceanospirillales</taxon>
        <taxon>Oceanospirillaceae</taxon>
        <taxon>Marinomonas</taxon>
    </lineage>
</organism>
<proteinExistence type="predicted"/>
<dbReference type="AlphaFoldDB" id="A0A7H1J4M0"/>
<dbReference type="Pfam" id="PF19570">
    <property type="entry name" value="DUF6088"/>
    <property type="match status" value="1"/>
</dbReference>
<dbReference type="Proteomes" id="UP000516370">
    <property type="component" value="Chromosome"/>
</dbReference>
<protein>
    <recommendedName>
        <fullName evidence="3">S-adenosylhomocysteine hydrolase</fullName>
    </recommendedName>
</protein>
<dbReference type="KEGG" id="mard:IBG28_17480"/>